<sequence length="396" mass="44426">MTSMRSQQQPNPFRGSMDENHELPSSTRMANSNLSSMVSQMTGIITPPSQQQQHPSQPQANQLYQQNHHPNNQQYQQQQQMQHQPQYPTQITAQRLQPNPPVNSHEARKAWRLHGTDNSQVLEDRRNNLRSQSVSSPHTSLSPSPSNPNESTGASSIQSVRVSAAENRVDITGASYTTYVMEVEHTHTSTNTHPSHSRITVEHRYSSFLKLHTYLTLHSIHLRSSFPRRSLAGRLGHWTPSTQWAPRAEHELVGYRKIKLDIWLVELAEVVSAGAGVGGRLRAEERERVLLFFRRGDILPCDAVNEIRDGGAVNGNHIRDDGNYLMNYPTAGPSLIAPSYHACHTSCHGHTLNSSPSMSYTPSTSTFRPLNKPISFTLGSEIRKAAHTLRSMCSTW</sequence>
<feature type="region of interest" description="Disordered" evidence="1">
    <location>
        <begin position="95"/>
        <end position="161"/>
    </location>
</feature>
<dbReference type="GO" id="GO:0035091">
    <property type="term" value="F:phosphatidylinositol binding"/>
    <property type="evidence" value="ECO:0007669"/>
    <property type="project" value="InterPro"/>
</dbReference>
<evidence type="ECO:0000259" key="2">
    <source>
        <dbReference type="PROSITE" id="PS50195"/>
    </source>
</evidence>
<gene>
    <name evidence="3" type="ORF">PINE0816_LOCUS10131</name>
</gene>
<feature type="compositionally biased region" description="Low complexity" evidence="1">
    <location>
        <begin position="131"/>
        <end position="151"/>
    </location>
</feature>
<organism evidence="3">
    <name type="scientific">Proboscia inermis</name>
    <dbReference type="NCBI Taxonomy" id="420281"/>
    <lineage>
        <taxon>Eukaryota</taxon>
        <taxon>Sar</taxon>
        <taxon>Stramenopiles</taxon>
        <taxon>Ochrophyta</taxon>
        <taxon>Bacillariophyta</taxon>
        <taxon>Coscinodiscophyceae</taxon>
        <taxon>Rhizosoleniophycidae</taxon>
        <taxon>Rhizosoleniales</taxon>
        <taxon>Rhizosoleniaceae</taxon>
        <taxon>Proboscia</taxon>
    </lineage>
</organism>
<dbReference type="InterPro" id="IPR001683">
    <property type="entry name" value="PX_dom"/>
</dbReference>
<evidence type="ECO:0000256" key="1">
    <source>
        <dbReference type="SAM" id="MobiDB-lite"/>
    </source>
</evidence>
<dbReference type="PROSITE" id="PS50195">
    <property type="entry name" value="PX"/>
    <property type="match status" value="1"/>
</dbReference>
<dbReference type="EMBL" id="HBEL01021605">
    <property type="protein sequence ID" value="CAD8413998.1"/>
    <property type="molecule type" value="Transcribed_RNA"/>
</dbReference>
<protein>
    <recommendedName>
        <fullName evidence="2">PX domain-containing protein</fullName>
    </recommendedName>
</protein>
<dbReference type="InterPro" id="IPR036871">
    <property type="entry name" value="PX_dom_sf"/>
</dbReference>
<feature type="compositionally biased region" description="Polar residues" evidence="1">
    <location>
        <begin position="152"/>
        <end position="161"/>
    </location>
</feature>
<accession>A0A7S0C615</accession>
<name>A0A7S0C615_9STRA</name>
<proteinExistence type="predicted"/>
<feature type="compositionally biased region" description="Polar residues" evidence="1">
    <location>
        <begin position="1"/>
        <end position="11"/>
    </location>
</feature>
<feature type="region of interest" description="Disordered" evidence="1">
    <location>
        <begin position="1"/>
        <end position="28"/>
    </location>
</feature>
<dbReference type="Gene3D" id="3.30.1520.10">
    <property type="entry name" value="Phox-like domain"/>
    <property type="match status" value="1"/>
</dbReference>
<dbReference type="Pfam" id="PF00787">
    <property type="entry name" value="PX"/>
    <property type="match status" value="1"/>
</dbReference>
<reference evidence="3" key="1">
    <citation type="submission" date="2021-01" db="EMBL/GenBank/DDBJ databases">
        <authorList>
            <person name="Corre E."/>
            <person name="Pelletier E."/>
            <person name="Niang G."/>
            <person name="Scheremetjew M."/>
            <person name="Finn R."/>
            <person name="Kale V."/>
            <person name="Holt S."/>
            <person name="Cochrane G."/>
            <person name="Meng A."/>
            <person name="Brown T."/>
            <person name="Cohen L."/>
        </authorList>
    </citation>
    <scope>NUCLEOTIDE SEQUENCE</scope>
    <source>
        <strain evidence="3">CCAP1064/1</strain>
    </source>
</reference>
<feature type="domain" description="PX" evidence="2">
    <location>
        <begin position="157"/>
        <end position="300"/>
    </location>
</feature>
<dbReference type="SUPFAM" id="SSF81995">
    <property type="entry name" value="beta-sandwich domain of Sec23/24"/>
    <property type="match status" value="1"/>
</dbReference>
<evidence type="ECO:0000313" key="3">
    <source>
        <dbReference type="EMBL" id="CAD8413998.1"/>
    </source>
</evidence>
<dbReference type="SUPFAM" id="SSF64268">
    <property type="entry name" value="PX domain"/>
    <property type="match status" value="1"/>
</dbReference>
<dbReference type="AlphaFoldDB" id="A0A7S0C615"/>